<dbReference type="GeneID" id="106814625"/>
<keyword evidence="7" id="KW-1185">Reference proteome</keyword>
<evidence type="ECO:0000256" key="5">
    <source>
        <dbReference type="SAM" id="MobiDB-lite"/>
    </source>
</evidence>
<dbReference type="Gene3D" id="4.10.1000.10">
    <property type="entry name" value="Zinc finger, CCCH-type"/>
    <property type="match status" value="1"/>
</dbReference>
<feature type="domain" description="C3H1-type" evidence="6">
    <location>
        <begin position="68"/>
        <end position="91"/>
    </location>
</feature>
<feature type="zinc finger region" description="C3H1-type" evidence="4">
    <location>
        <begin position="68"/>
        <end position="91"/>
    </location>
</feature>
<dbReference type="InterPro" id="IPR000571">
    <property type="entry name" value="Znf_CCCH"/>
</dbReference>
<evidence type="ECO:0000256" key="2">
    <source>
        <dbReference type="ARBA" id="ARBA00022771"/>
    </source>
</evidence>
<dbReference type="RefSeq" id="XP_014674448.1">
    <property type="nucleotide sequence ID" value="XM_014818962.1"/>
</dbReference>
<reference evidence="8" key="1">
    <citation type="submission" date="2025-08" db="UniProtKB">
        <authorList>
            <consortium name="RefSeq"/>
        </authorList>
    </citation>
    <scope>IDENTIFICATION</scope>
</reference>
<evidence type="ECO:0000259" key="6">
    <source>
        <dbReference type="PROSITE" id="PS50103"/>
    </source>
</evidence>
<evidence type="ECO:0000256" key="4">
    <source>
        <dbReference type="PROSITE-ProRule" id="PRU00723"/>
    </source>
</evidence>
<feature type="domain" description="C3H1-type" evidence="6">
    <location>
        <begin position="92"/>
        <end position="119"/>
    </location>
</feature>
<dbReference type="Proteomes" id="UP000695022">
    <property type="component" value="Unplaced"/>
</dbReference>
<feature type="zinc finger region" description="C3H1-type" evidence="4">
    <location>
        <begin position="92"/>
        <end position="119"/>
    </location>
</feature>
<dbReference type="Pfam" id="PF14608">
    <property type="entry name" value="zf-CCCH_2"/>
    <property type="match status" value="2"/>
</dbReference>
<feature type="region of interest" description="Disordered" evidence="5">
    <location>
        <begin position="146"/>
        <end position="212"/>
    </location>
</feature>
<evidence type="ECO:0000256" key="1">
    <source>
        <dbReference type="ARBA" id="ARBA00022723"/>
    </source>
</evidence>
<keyword evidence="1 4" id="KW-0479">Metal-binding</keyword>
<evidence type="ECO:0000313" key="8">
    <source>
        <dbReference type="RefSeq" id="XP_014674448.1"/>
    </source>
</evidence>
<feature type="region of interest" description="Disordered" evidence="5">
    <location>
        <begin position="1"/>
        <end position="26"/>
    </location>
</feature>
<dbReference type="SUPFAM" id="SSF90229">
    <property type="entry name" value="CCCH zinc finger"/>
    <property type="match status" value="1"/>
</dbReference>
<keyword evidence="2 4" id="KW-0863">Zinc-finger</keyword>
<dbReference type="InterPro" id="IPR036855">
    <property type="entry name" value="Znf_CCCH_sf"/>
</dbReference>
<keyword evidence="3 4" id="KW-0862">Zinc</keyword>
<organism evidence="7 8">
    <name type="scientific">Priapulus caudatus</name>
    <name type="common">Priapulid worm</name>
    <dbReference type="NCBI Taxonomy" id="37621"/>
    <lineage>
        <taxon>Eukaryota</taxon>
        <taxon>Metazoa</taxon>
        <taxon>Ecdysozoa</taxon>
        <taxon>Scalidophora</taxon>
        <taxon>Priapulida</taxon>
        <taxon>Priapulimorpha</taxon>
        <taxon>Priapulimorphida</taxon>
        <taxon>Priapulidae</taxon>
        <taxon>Priapulus</taxon>
    </lineage>
</organism>
<dbReference type="SMART" id="SM00356">
    <property type="entry name" value="ZnF_C3H1"/>
    <property type="match status" value="2"/>
</dbReference>
<feature type="compositionally biased region" description="Basic residues" evidence="5">
    <location>
        <begin position="178"/>
        <end position="201"/>
    </location>
</feature>
<gene>
    <name evidence="8" type="primary">LOC106814625</name>
</gene>
<evidence type="ECO:0000313" key="7">
    <source>
        <dbReference type="Proteomes" id="UP000695022"/>
    </source>
</evidence>
<proteinExistence type="predicted"/>
<sequence length="212" mass="23675">MASSDGRCAAGERGSETGEGQTASSLETLYIPREKCVFSSDLEEEWRKSSKPFHVQVPRKLGVRAAKEMCKRPCSFFLEGHCRRADCKFSHNISGITCRFWEEGSCFKGITCPFLHGYPTEEQLQRGLASSPSTSDNEAMFELELEAREEKGKEDEDVATSDGSGGSSKSDDSSARARYQRVRRKLARISHPRNKVFKSHSKSAPIDIKARK</sequence>
<dbReference type="PROSITE" id="PS50103">
    <property type="entry name" value="ZF_C3H1"/>
    <property type="match status" value="2"/>
</dbReference>
<name>A0ABM1EQH7_PRICU</name>
<accession>A0ABM1EQH7</accession>
<evidence type="ECO:0000256" key="3">
    <source>
        <dbReference type="ARBA" id="ARBA00022833"/>
    </source>
</evidence>
<protein>
    <submittedName>
        <fullName evidence="8">Zinc finger CCCH domain-containing protein 7-like</fullName>
    </submittedName>
</protein>